<reference evidence="3 4" key="1">
    <citation type="submission" date="2018-06" db="EMBL/GenBank/DDBJ databases">
        <title>Complete Genomes of Monosporascus.</title>
        <authorList>
            <person name="Robinson A.J."/>
            <person name="Natvig D.O."/>
        </authorList>
    </citation>
    <scope>NUCLEOTIDE SEQUENCE [LARGE SCALE GENOMIC DNA]</scope>
    <source>
        <strain evidence="3 4">CBS 609.92</strain>
    </source>
</reference>
<keyword evidence="1" id="KW-0175">Coiled coil</keyword>
<name>A0ABY0H060_9PEZI</name>
<evidence type="ECO:0000256" key="1">
    <source>
        <dbReference type="SAM" id="Coils"/>
    </source>
</evidence>
<evidence type="ECO:0000256" key="2">
    <source>
        <dbReference type="SAM" id="MobiDB-lite"/>
    </source>
</evidence>
<evidence type="ECO:0000313" key="4">
    <source>
        <dbReference type="Proteomes" id="UP000294003"/>
    </source>
</evidence>
<dbReference type="Proteomes" id="UP000294003">
    <property type="component" value="Unassembled WGS sequence"/>
</dbReference>
<evidence type="ECO:0000313" key="3">
    <source>
        <dbReference type="EMBL" id="RYO78600.1"/>
    </source>
</evidence>
<feature type="coiled-coil region" evidence="1">
    <location>
        <begin position="452"/>
        <end position="486"/>
    </location>
</feature>
<feature type="compositionally biased region" description="Basic and acidic residues" evidence="2">
    <location>
        <begin position="378"/>
        <end position="388"/>
    </location>
</feature>
<feature type="region of interest" description="Disordered" evidence="2">
    <location>
        <begin position="373"/>
        <end position="392"/>
    </location>
</feature>
<feature type="coiled-coil region" evidence="1">
    <location>
        <begin position="548"/>
        <end position="575"/>
    </location>
</feature>
<dbReference type="EMBL" id="QJNS01000373">
    <property type="protein sequence ID" value="RYO78600.1"/>
    <property type="molecule type" value="Genomic_DNA"/>
</dbReference>
<accession>A0ABY0H060</accession>
<feature type="region of interest" description="Disordered" evidence="2">
    <location>
        <begin position="1"/>
        <end position="42"/>
    </location>
</feature>
<keyword evidence="4" id="KW-1185">Reference proteome</keyword>
<organism evidence="3 4">
    <name type="scientific">Monosporascus cannonballus</name>
    <dbReference type="NCBI Taxonomy" id="155416"/>
    <lineage>
        <taxon>Eukaryota</taxon>
        <taxon>Fungi</taxon>
        <taxon>Dikarya</taxon>
        <taxon>Ascomycota</taxon>
        <taxon>Pezizomycotina</taxon>
        <taxon>Sordariomycetes</taxon>
        <taxon>Xylariomycetidae</taxon>
        <taxon>Xylariales</taxon>
        <taxon>Xylariales incertae sedis</taxon>
        <taxon>Monosporascus</taxon>
    </lineage>
</organism>
<gene>
    <name evidence="3" type="ORF">DL762_008623</name>
</gene>
<sequence>MRPGEAGSAEVEADASRSEAGTSKAETLLAAPEGDPGAPKYGSRYLYPAPRSWADAPVPPQGCTTPEEELQMWKTEYLHQLQFIYHLSRKLASKGISVIVDTLPSVRPDVHRKLLDVVKVIAPIFGGRPESFREHVNGAENEPQLTRVQLALEHTLQPGLALTDKLDRDSGKPRYDPRNLDNVRQLFPKRASSFGEDLRQSWDKVLGLLSERQFGPRERSSYMRGFMIFQDLDNNGASAAVPKLPVKRLLKERVYDDTAGTTDCTALLMEAAQNVVATRQIRHFHADLVARAPLRQHQAAPARMRRVAKMLVTGVVASSRSAKEHECTSLRDTVQVLALNRQAIAELATALVATEPQAWMDPWQELARKTPMASEPRGGLDESHETKHYPGLNNALRRCNNTQEEEAVVKLKQAVADILSEAELHIWPDTETAARRKMVRICDLRSAPRTKVATLEQKVGEAEETLPREKETVADLRQKVEHMENKDRGVLEGISMASDREKDTVSKLQDELYKTCKNRADIIRKLKQGFDANVATPEEKVGEGQRALARKHENVAGLEQQAEDLSNHNNALEVQLANQAQPTAVGTGRPTSLVRPRSNTAIAAQLYMVSDLVISKSSPVHSPGAPLTSTPSPAYIGYHVGTMDEQLHSMVTRNLTRHFECVLEMQIAQEHMPTNSPPPSTDAWKYHQNRPECLPRILCTTVNLSSTPRRRSLIA</sequence>
<proteinExistence type="predicted"/>
<comment type="caution">
    <text evidence="3">The sequence shown here is derived from an EMBL/GenBank/DDBJ whole genome shotgun (WGS) entry which is preliminary data.</text>
</comment>
<protein>
    <submittedName>
        <fullName evidence="3">Uncharacterized protein</fullName>
    </submittedName>
</protein>